<accession>A0A5E7FZY7</accession>
<organism evidence="1 2">
    <name type="scientific">Pseudomonas fluorescens</name>
    <dbReference type="NCBI Taxonomy" id="294"/>
    <lineage>
        <taxon>Bacteria</taxon>
        <taxon>Pseudomonadati</taxon>
        <taxon>Pseudomonadota</taxon>
        <taxon>Gammaproteobacteria</taxon>
        <taxon>Pseudomonadales</taxon>
        <taxon>Pseudomonadaceae</taxon>
        <taxon>Pseudomonas</taxon>
    </lineage>
</organism>
<evidence type="ECO:0000313" key="2">
    <source>
        <dbReference type="Proteomes" id="UP000379480"/>
    </source>
</evidence>
<dbReference type="AlphaFoldDB" id="A0A5E7FZY7"/>
<reference evidence="1 2" key="1">
    <citation type="submission" date="2019-09" db="EMBL/GenBank/DDBJ databases">
        <authorList>
            <person name="Chandra G."/>
            <person name="Truman W A."/>
        </authorList>
    </citation>
    <scope>NUCLEOTIDE SEQUENCE [LARGE SCALE GENOMIC DNA]</scope>
    <source>
        <strain evidence="1">PS723</strain>
    </source>
</reference>
<name>A0A5E7FZY7_PSEFL</name>
<dbReference type="RefSeq" id="WP_150807615.1">
    <property type="nucleotide sequence ID" value="NZ_CABVHY010000064.1"/>
</dbReference>
<dbReference type="EMBL" id="CABVHY010000064">
    <property type="protein sequence ID" value="VVO44936.1"/>
    <property type="molecule type" value="Genomic_DNA"/>
</dbReference>
<proteinExistence type="predicted"/>
<dbReference type="OrthoDB" id="4891072at2"/>
<dbReference type="Proteomes" id="UP000379480">
    <property type="component" value="Unassembled WGS sequence"/>
</dbReference>
<evidence type="ECO:0000313" key="1">
    <source>
        <dbReference type="EMBL" id="VVO44936.1"/>
    </source>
</evidence>
<gene>
    <name evidence="1" type="ORF">PS723_06469</name>
</gene>
<protein>
    <submittedName>
        <fullName evidence="1">Uncharacterized protein</fullName>
    </submittedName>
</protein>
<sequence length="572" mass="65204">MSHPHSGAAPQPTLRPAAQVMDLDRLGSHFQSRLSFVRSSMRRMMNEQWRIQRTCFDLDAEGYGTTIYRIDTATAHYHCVIFSMYLPPEKRSDRVIADQWDVSFVLLAGDVDDQQLADLRRNVPLQEAGRFDARVLVLSRANRSLRNFERFLGALAEGCQPDPRQLADVGYLYRTTAVYGNGKFGIADFSCLQGNADFTQPFSAQMFTVYLLRHFSIEQIEHMARARNPQRAVGLDIALQRYLGVGNSTGLGMAPFLVNHPQLVNQWVWARETALARTLAQVAELPQQQRLRSLIERARRHLEQTATEDQRQRAIDQRTLTDLGQLSEWFDRQPLSADLWTGLQAWAERHCGTGCQELLVSLLLELYPEQIDPLAEQMAVKEGFRLNAEMPLGALRELIENQYQWALDYDLSNVEANHFFWYRSAEKEEPRLGERAMEPGAEKEMQLGIAHNIQRCHSALLAYLEQHPQQLTAHFLLAQPQFKGTVCRLQGMARCSHGEIRANLMDRGMLPIHLLRCKLAFFGAGKFDPKSSRWVRITLFQGAPLVSEIGQPFDDDWNFAVMPQLATVAGEH</sequence>